<comment type="caution">
    <text evidence="2">The sequence shown here is derived from an EMBL/GenBank/DDBJ whole genome shotgun (WGS) entry which is preliminary data.</text>
</comment>
<feature type="domain" description="BTB" evidence="1">
    <location>
        <begin position="35"/>
        <end position="102"/>
    </location>
</feature>
<reference evidence="2 3" key="1">
    <citation type="submission" date="2024-05" db="EMBL/GenBank/DDBJ databases">
        <authorList>
            <person name="Wallberg A."/>
        </authorList>
    </citation>
    <scope>NUCLEOTIDE SEQUENCE [LARGE SCALE GENOMIC DNA]</scope>
</reference>
<dbReference type="PANTHER" id="PTHR24410:SF23">
    <property type="entry name" value="BTB DOMAIN-CONTAINING PROTEIN-RELATED"/>
    <property type="match status" value="1"/>
</dbReference>
<evidence type="ECO:0000259" key="1">
    <source>
        <dbReference type="PROSITE" id="PS50097"/>
    </source>
</evidence>
<sequence length="128" mass="14714">MGELKEKILELKHEDPPARNPTQCLTQLMLSQKLVDLTVIIPGHNENFKVHRLVLSMWSSVFEAMLFGPMAEGDTITLSEDHPQAFKWLLNYMYTGQTNLHSVELALQVYLIANKYLMEHLKTVCSEK</sequence>
<dbReference type="Proteomes" id="UP001497623">
    <property type="component" value="Unassembled WGS sequence"/>
</dbReference>
<dbReference type="SUPFAM" id="SSF54695">
    <property type="entry name" value="POZ domain"/>
    <property type="match status" value="1"/>
</dbReference>
<accession>A0AAV2RQ17</accession>
<dbReference type="CDD" id="cd18186">
    <property type="entry name" value="BTB_POZ_ZBTB_KLHL-like"/>
    <property type="match status" value="1"/>
</dbReference>
<dbReference type="EMBL" id="CAXKWB010028561">
    <property type="protein sequence ID" value="CAL4133756.1"/>
    <property type="molecule type" value="Genomic_DNA"/>
</dbReference>
<keyword evidence="3" id="KW-1185">Reference proteome</keyword>
<dbReference type="PANTHER" id="PTHR24410">
    <property type="entry name" value="HL07962P-RELATED"/>
    <property type="match status" value="1"/>
</dbReference>
<dbReference type="PROSITE" id="PS50097">
    <property type="entry name" value="BTB"/>
    <property type="match status" value="1"/>
</dbReference>
<feature type="non-terminal residue" evidence="2">
    <location>
        <position position="128"/>
    </location>
</feature>
<gene>
    <name evidence="2" type="ORF">MNOR_LOCUS27322</name>
</gene>
<dbReference type="Pfam" id="PF00651">
    <property type="entry name" value="BTB"/>
    <property type="match status" value="1"/>
</dbReference>
<dbReference type="InterPro" id="IPR011333">
    <property type="entry name" value="SKP1/BTB/POZ_sf"/>
</dbReference>
<dbReference type="AlphaFoldDB" id="A0AAV2RQ17"/>
<name>A0AAV2RQ17_MEGNR</name>
<evidence type="ECO:0000313" key="2">
    <source>
        <dbReference type="EMBL" id="CAL4133756.1"/>
    </source>
</evidence>
<dbReference type="InterPro" id="IPR051481">
    <property type="entry name" value="BTB-POZ/Galectin-3-binding"/>
</dbReference>
<dbReference type="Gene3D" id="3.30.710.10">
    <property type="entry name" value="Potassium Channel Kv1.1, Chain A"/>
    <property type="match status" value="1"/>
</dbReference>
<evidence type="ECO:0000313" key="3">
    <source>
        <dbReference type="Proteomes" id="UP001497623"/>
    </source>
</evidence>
<dbReference type="InterPro" id="IPR000210">
    <property type="entry name" value="BTB/POZ_dom"/>
</dbReference>
<proteinExistence type="predicted"/>
<organism evidence="2 3">
    <name type="scientific">Meganyctiphanes norvegica</name>
    <name type="common">Northern krill</name>
    <name type="synonym">Thysanopoda norvegica</name>
    <dbReference type="NCBI Taxonomy" id="48144"/>
    <lineage>
        <taxon>Eukaryota</taxon>
        <taxon>Metazoa</taxon>
        <taxon>Ecdysozoa</taxon>
        <taxon>Arthropoda</taxon>
        <taxon>Crustacea</taxon>
        <taxon>Multicrustacea</taxon>
        <taxon>Malacostraca</taxon>
        <taxon>Eumalacostraca</taxon>
        <taxon>Eucarida</taxon>
        <taxon>Euphausiacea</taxon>
        <taxon>Euphausiidae</taxon>
        <taxon>Meganyctiphanes</taxon>
    </lineage>
</organism>
<protein>
    <recommendedName>
        <fullName evidence="1">BTB domain-containing protein</fullName>
    </recommendedName>
</protein>
<dbReference type="SMART" id="SM00225">
    <property type="entry name" value="BTB"/>
    <property type="match status" value="1"/>
</dbReference>